<dbReference type="AlphaFoldDB" id="A0A1F7YNN2"/>
<name>A0A1F7YNN2_9BACT</name>
<keyword evidence="1" id="KW-1133">Transmembrane helix</keyword>
<gene>
    <name evidence="2" type="ORF">A2801_01040</name>
</gene>
<feature type="transmembrane region" description="Helical" evidence="1">
    <location>
        <begin position="37"/>
        <end position="54"/>
    </location>
</feature>
<protein>
    <submittedName>
        <fullName evidence="2">Uncharacterized protein</fullName>
    </submittedName>
</protein>
<dbReference type="EMBL" id="MGGM01000022">
    <property type="protein sequence ID" value="OGM28934.1"/>
    <property type="molecule type" value="Genomic_DNA"/>
</dbReference>
<evidence type="ECO:0000313" key="3">
    <source>
        <dbReference type="Proteomes" id="UP000177263"/>
    </source>
</evidence>
<feature type="transmembrane region" description="Helical" evidence="1">
    <location>
        <begin position="60"/>
        <end position="81"/>
    </location>
</feature>
<accession>A0A1F7YNN2</accession>
<reference evidence="2 3" key="1">
    <citation type="journal article" date="2016" name="Nat. Commun.">
        <title>Thousands of microbial genomes shed light on interconnected biogeochemical processes in an aquifer system.</title>
        <authorList>
            <person name="Anantharaman K."/>
            <person name="Brown C.T."/>
            <person name="Hug L.A."/>
            <person name="Sharon I."/>
            <person name="Castelle C.J."/>
            <person name="Probst A.J."/>
            <person name="Thomas B.C."/>
            <person name="Singh A."/>
            <person name="Wilkins M.J."/>
            <person name="Karaoz U."/>
            <person name="Brodie E.L."/>
            <person name="Williams K.H."/>
            <person name="Hubbard S.S."/>
            <person name="Banfield J.F."/>
        </authorList>
    </citation>
    <scope>NUCLEOTIDE SEQUENCE [LARGE SCALE GENOMIC DNA]</scope>
</reference>
<evidence type="ECO:0000313" key="2">
    <source>
        <dbReference type="EMBL" id="OGM28934.1"/>
    </source>
</evidence>
<keyword evidence="1" id="KW-0812">Transmembrane</keyword>
<dbReference type="Proteomes" id="UP000177263">
    <property type="component" value="Unassembled WGS sequence"/>
</dbReference>
<keyword evidence="1" id="KW-0472">Membrane</keyword>
<comment type="caution">
    <text evidence="2">The sequence shown here is derived from an EMBL/GenBank/DDBJ whole genome shotgun (WGS) entry which is preliminary data.</text>
</comment>
<organism evidence="2 3">
    <name type="scientific">Candidatus Woesebacteria bacterium RIFCSPHIGHO2_01_FULL_41_10</name>
    <dbReference type="NCBI Taxonomy" id="1802500"/>
    <lineage>
        <taxon>Bacteria</taxon>
        <taxon>Candidatus Woeseibacteriota</taxon>
    </lineage>
</organism>
<evidence type="ECO:0000256" key="1">
    <source>
        <dbReference type="SAM" id="Phobius"/>
    </source>
</evidence>
<sequence length="85" mass="8885">MKDKLQEPEKIVDEIAQQVIDALGKPKPVQSIRNSQIVSAILGATGLALFLVGVEKVFAPFTGGASIAIGILLMGISGALLSKLR</sequence>
<dbReference type="STRING" id="1802500.A2801_01040"/>
<proteinExistence type="predicted"/>